<dbReference type="EMBL" id="KN611139">
    <property type="protein sequence ID" value="KHJ77059.1"/>
    <property type="molecule type" value="Genomic_DNA"/>
</dbReference>
<dbReference type="Proteomes" id="UP000053660">
    <property type="component" value="Unassembled WGS sequence"/>
</dbReference>
<dbReference type="AlphaFoldDB" id="A0A0B1RWL4"/>
<name>A0A0B1RWL4_OESDE</name>
<evidence type="ECO:0000313" key="1">
    <source>
        <dbReference type="EMBL" id="KHJ77059.1"/>
    </source>
</evidence>
<accession>A0A0B1RWL4</accession>
<organism evidence="1 2">
    <name type="scientific">Oesophagostomum dentatum</name>
    <name type="common">Nodular worm</name>
    <dbReference type="NCBI Taxonomy" id="61180"/>
    <lineage>
        <taxon>Eukaryota</taxon>
        <taxon>Metazoa</taxon>
        <taxon>Ecdysozoa</taxon>
        <taxon>Nematoda</taxon>
        <taxon>Chromadorea</taxon>
        <taxon>Rhabditida</taxon>
        <taxon>Rhabditina</taxon>
        <taxon>Rhabditomorpha</taxon>
        <taxon>Strongyloidea</taxon>
        <taxon>Strongylidae</taxon>
        <taxon>Oesophagostomum</taxon>
    </lineage>
</organism>
<keyword evidence="2" id="KW-1185">Reference proteome</keyword>
<sequence length="65" mass="7855">MLWRRHRHHFGVRCSSLHSGCYLLYKRGRRWISCGCWKSKSLAENLRKRKLAKRGGLHCSQLWCR</sequence>
<reference evidence="1 2" key="1">
    <citation type="submission" date="2014-03" db="EMBL/GenBank/DDBJ databases">
        <title>Draft genome of the hookworm Oesophagostomum dentatum.</title>
        <authorList>
            <person name="Mitreva M."/>
        </authorList>
    </citation>
    <scope>NUCLEOTIDE SEQUENCE [LARGE SCALE GENOMIC DNA]</scope>
    <source>
        <strain evidence="1 2">OD-Hann</strain>
    </source>
</reference>
<protein>
    <submittedName>
        <fullName evidence="1">Uncharacterized protein</fullName>
    </submittedName>
</protein>
<gene>
    <name evidence="1" type="ORF">OESDEN_23321</name>
</gene>
<evidence type="ECO:0000313" key="2">
    <source>
        <dbReference type="Proteomes" id="UP000053660"/>
    </source>
</evidence>
<proteinExistence type="predicted"/>